<reference evidence="9" key="2">
    <citation type="submission" date="2020-09" db="EMBL/GenBank/DDBJ databases">
        <authorList>
            <person name="Sun Q."/>
            <person name="Ohkuma M."/>
        </authorList>
    </citation>
    <scope>NUCLEOTIDE SEQUENCE</scope>
    <source>
        <strain evidence="9">JCM 30078</strain>
    </source>
</reference>
<dbReference type="GO" id="GO:0005886">
    <property type="term" value="C:plasma membrane"/>
    <property type="evidence" value="ECO:0007669"/>
    <property type="project" value="UniProtKB-SubCell"/>
</dbReference>
<evidence type="ECO:0000256" key="2">
    <source>
        <dbReference type="ARBA" id="ARBA00009142"/>
    </source>
</evidence>
<dbReference type="InterPro" id="IPR052017">
    <property type="entry name" value="TSUP"/>
</dbReference>
<evidence type="ECO:0000256" key="8">
    <source>
        <dbReference type="RuleBase" id="RU363041"/>
    </source>
</evidence>
<feature type="transmembrane region" description="Helical" evidence="8">
    <location>
        <begin position="89"/>
        <end position="108"/>
    </location>
</feature>
<protein>
    <recommendedName>
        <fullName evidence="8">Probable membrane transporter protein</fullName>
    </recommendedName>
</protein>
<reference evidence="9" key="1">
    <citation type="journal article" date="2014" name="Int. J. Syst. Evol. Microbiol.">
        <title>Complete genome sequence of Corynebacterium casei LMG S-19264T (=DSM 44701T), isolated from a smear-ripened cheese.</title>
        <authorList>
            <consortium name="US DOE Joint Genome Institute (JGI-PGF)"/>
            <person name="Walter F."/>
            <person name="Albersmeier A."/>
            <person name="Kalinowski J."/>
            <person name="Ruckert C."/>
        </authorList>
    </citation>
    <scope>NUCLEOTIDE SEQUENCE</scope>
    <source>
        <strain evidence="9">JCM 30078</strain>
    </source>
</reference>
<evidence type="ECO:0000256" key="6">
    <source>
        <dbReference type="ARBA" id="ARBA00022989"/>
    </source>
</evidence>
<accession>A0A917PZE7</accession>
<keyword evidence="3" id="KW-0813">Transport</keyword>
<keyword evidence="5 8" id="KW-0812">Transmembrane</keyword>
<dbReference type="Proteomes" id="UP000635983">
    <property type="component" value="Unassembled WGS sequence"/>
</dbReference>
<dbReference type="EMBL" id="BMPO01000006">
    <property type="protein sequence ID" value="GGK00699.1"/>
    <property type="molecule type" value="Genomic_DNA"/>
</dbReference>
<name>A0A917PZE7_9PSED</name>
<evidence type="ECO:0000313" key="9">
    <source>
        <dbReference type="EMBL" id="GGK00699.1"/>
    </source>
</evidence>
<feature type="transmembrane region" description="Helical" evidence="8">
    <location>
        <begin position="159"/>
        <end position="179"/>
    </location>
</feature>
<keyword evidence="4 8" id="KW-1003">Cell membrane</keyword>
<gene>
    <name evidence="9" type="ORF">GCM10009304_28180</name>
</gene>
<keyword evidence="10" id="KW-1185">Reference proteome</keyword>
<feature type="transmembrane region" description="Helical" evidence="8">
    <location>
        <begin position="64"/>
        <end position="83"/>
    </location>
</feature>
<evidence type="ECO:0000256" key="4">
    <source>
        <dbReference type="ARBA" id="ARBA00022475"/>
    </source>
</evidence>
<evidence type="ECO:0000256" key="7">
    <source>
        <dbReference type="ARBA" id="ARBA00023136"/>
    </source>
</evidence>
<proteinExistence type="inferred from homology"/>
<keyword evidence="7 8" id="KW-0472">Membrane</keyword>
<sequence>MLVCLAFFAGLVRGYSGFGFAMLLSLGLLLRYSPAEAVPVALMLDVAASFSLWPSAIKAFHRPIGMRLIGGMLLAIPLGTAMLSHVPALWMTPLVGLFCLIGGVLVLWRPVVSAGPASSHMALPAGVLAGLAMSLASSGGPPLILYLLRSGLDPIRLRAVAVVFFAVTSTVSLLGFWLFDALHHSHASLALTLLLPALLGNLAGQWLYRRWPPVSLRWAVGGLLVVMSSIVLCSGLWKLYWYGG</sequence>
<dbReference type="AlphaFoldDB" id="A0A917PZE7"/>
<organism evidence="9 10">
    <name type="scientific">Pseudomonas matsuisoli</name>
    <dbReference type="NCBI Taxonomy" id="1515666"/>
    <lineage>
        <taxon>Bacteria</taxon>
        <taxon>Pseudomonadati</taxon>
        <taxon>Pseudomonadota</taxon>
        <taxon>Gammaproteobacteria</taxon>
        <taxon>Pseudomonadales</taxon>
        <taxon>Pseudomonadaceae</taxon>
        <taxon>Pseudomonas</taxon>
    </lineage>
</organism>
<evidence type="ECO:0000256" key="1">
    <source>
        <dbReference type="ARBA" id="ARBA00004651"/>
    </source>
</evidence>
<feature type="transmembrane region" description="Helical" evidence="8">
    <location>
        <begin position="220"/>
        <end position="241"/>
    </location>
</feature>
<comment type="similarity">
    <text evidence="2 8">Belongs to the 4-toluene sulfonate uptake permease (TSUP) (TC 2.A.102) family.</text>
</comment>
<evidence type="ECO:0000256" key="3">
    <source>
        <dbReference type="ARBA" id="ARBA00022448"/>
    </source>
</evidence>
<dbReference type="InterPro" id="IPR002781">
    <property type="entry name" value="TM_pro_TauE-like"/>
</dbReference>
<comment type="subcellular location">
    <subcellularLocation>
        <location evidence="1 8">Cell membrane</location>
        <topology evidence="1 8">Multi-pass membrane protein</topology>
    </subcellularLocation>
</comment>
<feature type="transmembrane region" description="Helical" evidence="8">
    <location>
        <begin position="38"/>
        <end position="57"/>
    </location>
</feature>
<feature type="transmembrane region" description="Helical" evidence="8">
    <location>
        <begin position="186"/>
        <end position="208"/>
    </location>
</feature>
<dbReference type="Pfam" id="PF01925">
    <property type="entry name" value="TauE"/>
    <property type="match status" value="1"/>
</dbReference>
<evidence type="ECO:0000313" key="10">
    <source>
        <dbReference type="Proteomes" id="UP000635983"/>
    </source>
</evidence>
<dbReference type="PANTHER" id="PTHR30269">
    <property type="entry name" value="TRANSMEMBRANE PROTEIN YFCA"/>
    <property type="match status" value="1"/>
</dbReference>
<evidence type="ECO:0000256" key="5">
    <source>
        <dbReference type="ARBA" id="ARBA00022692"/>
    </source>
</evidence>
<comment type="caution">
    <text evidence="9">The sequence shown here is derived from an EMBL/GenBank/DDBJ whole genome shotgun (WGS) entry which is preliminary data.</text>
</comment>
<dbReference type="RefSeq" id="WP_188983883.1">
    <property type="nucleotide sequence ID" value="NZ_BMPO01000006.1"/>
</dbReference>
<feature type="transmembrane region" description="Helical" evidence="8">
    <location>
        <begin position="120"/>
        <end position="139"/>
    </location>
</feature>
<keyword evidence="6 8" id="KW-1133">Transmembrane helix</keyword>
<dbReference type="PANTHER" id="PTHR30269:SF37">
    <property type="entry name" value="MEMBRANE TRANSPORTER PROTEIN"/>
    <property type="match status" value="1"/>
</dbReference>